<feature type="transmembrane region" description="Helical" evidence="2">
    <location>
        <begin position="368"/>
        <end position="387"/>
    </location>
</feature>
<keyword evidence="2" id="KW-0812">Transmembrane</keyword>
<dbReference type="SMART" id="SM00028">
    <property type="entry name" value="TPR"/>
    <property type="match status" value="4"/>
</dbReference>
<name>A0ABD7U7R8_BACT4</name>
<dbReference type="Gene3D" id="1.25.40.10">
    <property type="entry name" value="Tetratricopeptide repeat domain"/>
    <property type="match status" value="2"/>
</dbReference>
<reference evidence="3 4" key="1">
    <citation type="submission" date="2021-06" db="EMBL/GenBank/DDBJ databases">
        <title>Interrogation of the integrated mobile genetic elements in gut-associated Bacteroides with a consensus prediction approach.</title>
        <authorList>
            <person name="Campbell D.E."/>
            <person name="Leigh J.R."/>
            <person name="Kim T."/>
            <person name="England W."/>
            <person name="Whitaker R.J."/>
            <person name="Degnan P.H."/>
        </authorList>
    </citation>
    <scope>NUCLEOTIDE SEQUENCE [LARGE SCALE GENOMIC DNA]</scope>
    <source>
        <strain evidence="3 4">WAL8669</strain>
    </source>
</reference>
<dbReference type="PROSITE" id="PS50005">
    <property type="entry name" value="TPR"/>
    <property type="match status" value="1"/>
</dbReference>
<evidence type="ECO:0000256" key="1">
    <source>
        <dbReference type="PROSITE-ProRule" id="PRU00339"/>
    </source>
</evidence>
<keyword evidence="2" id="KW-0472">Membrane</keyword>
<dbReference type="PROSITE" id="PS51257">
    <property type="entry name" value="PROKAR_LIPOPROTEIN"/>
    <property type="match status" value="1"/>
</dbReference>
<sequence>MKILLGFILITIVMCVFMSCDKTVKYDDNLLFAMKLLEENPDSSYSILESITTPQKMSQRDYALYCLLLTQSIEKTYRPLLSDSLIKTSLNYFKDNMDRKLLAQSYFYAGRANEEMKNVLKAIEYYLNVIDLLVDSDENYKLLFLSHYYLGNLYSEQELFEDELLMHKKAYYYSTLLGDSMNIAYALQAIGTTFLEIEKKDSALCYYEKAASWIHLDDSISLAYIYNCVGTTYDRLEKYDLALKYANKSGNIQPEKDELCYCYILKAQIFVHMCQFDSAGIYYGKSISSDNLYTKAASYEGLADVAEMVGNCKQALRYRRIYDVYRDSIEQETYTNTITKMQEIYQNEKLVNENDSLKLSKLQMEKNIYRICLLFFIIILFIVYSYYKYRIKKEFRIRLQQKLIMQKQKEVQDIVLTQLETEQKLLVMQQKEILLREEFFKRLITVSGISLTTGKAGHIKFSNEDWDNIVNNVNVAFDNFTLKLKETYPELTDLDIRFCCLLKMNLTINDLVAIYCLDRKSIYKKKERIKKDRMHLNDSRSLNEILNSFSTK</sequence>
<evidence type="ECO:0000256" key="2">
    <source>
        <dbReference type="SAM" id="Phobius"/>
    </source>
</evidence>
<organism evidence="3 4">
    <name type="scientific">Bacteroides thetaiotaomicron</name>
    <dbReference type="NCBI Taxonomy" id="818"/>
    <lineage>
        <taxon>Bacteria</taxon>
        <taxon>Pseudomonadati</taxon>
        <taxon>Bacteroidota</taxon>
        <taxon>Bacteroidia</taxon>
        <taxon>Bacteroidales</taxon>
        <taxon>Bacteroidaceae</taxon>
        <taxon>Bacteroides</taxon>
    </lineage>
</organism>
<feature type="repeat" description="TPR" evidence="1">
    <location>
        <begin position="223"/>
        <end position="256"/>
    </location>
</feature>
<evidence type="ECO:0000313" key="4">
    <source>
        <dbReference type="Proteomes" id="UP001156218"/>
    </source>
</evidence>
<dbReference type="RefSeq" id="WP_055229364.1">
    <property type="nucleotide sequence ID" value="NZ_CAXSMB010000023.1"/>
</dbReference>
<keyword evidence="2" id="KW-1133">Transmembrane helix</keyword>
<dbReference type="InterPro" id="IPR019734">
    <property type="entry name" value="TPR_rpt"/>
</dbReference>
<dbReference type="InterPro" id="IPR011990">
    <property type="entry name" value="TPR-like_helical_dom_sf"/>
</dbReference>
<proteinExistence type="predicted"/>
<accession>A0ABD7U7R8</accession>
<evidence type="ECO:0008006" key="5">
    <source>
        <dbReference type="Google" id="ProtNLM"/>
    </source>
</evidence>
<protein>
    <recommendedName>
        <fullName evidence="5">Tetratricopeptide repeat protein</fullName>
    </recommendedName>
</protein>
<keyword evidence="1" id="KW-0802">TPR repeat</keyword>
<gene>
    <name evidence="3" type="ORF">KQP68_04040</name>
</gene>
<dbReference type="AlphaFoldDB" id="A0ABD7U7R8"/>
<evidence type="ECO:0000313" key="3">
    <source>
        <dbReference type="EMBL" id="UYU67463.1"/>
    </source>
</evidence>
<dbReference type="EMBL" id="CP083680">
    <property type="protein sequence ID" value="UYU67463.1"/>
    <property type="molecule type" value="Genomic_DNA"/>
</dbReference>
<dbReference type="SUPFAM" id="SSF48452">
    <property type="entry name" value="TPR-like"/>
    <property type="match status" value="1"/>
</dbReference>
<dbReference type="Proteomes" id="UP001156218">
    <property type="component" value="Chromosome"/>
</dbReference>